<dbReference type="Gene3D" id="1.10.10.10">
    <property type="entry name" value="Winged helix-like DNA-binding domain superfamily/Winged helix DNA-binding domain"/>
    <property type="match status" value="1"/>
</dbReference>
<dbReference type="AlphaFoldDB" id="A0A2P7UYU9"/>
<dbReference type="InterPro" id="IPR014710">
    <property type="entry name" value="RmlC-like_jellyroll"/>
</dbReference>
<keyword evidence="3" id="KW-0010">Activator</keyword>
<dbReference type="PROSITE" id="PS51063">
    <property type="entry name" value="HTH_CRP_2"/>
    <property type="match status" value="1"/>
</dbReference>
<evidence type="ECO:0000313" key="6">
    <source>
        <dbReference type="EMBL" id="PSJ92145.1"/>
    </source>
</evidence>
<evidence type="ECO:0000256" key="2">
    <source>
        <dbReference type="ARBA" id="ARBA00023125"/>
    </source>
</evidence>
<evidence type="ECO:0000313" key="7">
    <source>
        <dbReference type="Proteomes" id="UP000240419"/>
    </source>
</evidence>
<dbReference type="RefSeq" id="WP_106840544.1">
    <property type="nucleotide sequence ID" value="NZ_JBCNIW010000043.1"/>
</dbReference>
<dbReference type="SUPFAM" id="SSF51206">
    <property type="entry name" value="cAMP-binding domain-like"/>
    <property type="match status" value="1"/>
</dbReference>
<protein>
    <submittedName>
        <fullName evidence="6">Crp/Fnr family transcriptional regulator</fullName>
    </submittedName>
</protein>
<reference evidence="6 7" key="1">
    <citation type="submission" date="2018-03" db="EMBL/GenBank/DDBJ databases">
        <title>Brevisbacillus phylogenomics.</title>
        <authorList>
            <person name="Dunlap C."/>
        </authorList>
    </citation>
    <scope>NUCLEOTIDE SEQUENCE [LARGE SCALE GENOMIC DNA]</scope>
    <source>
        <strain evidence="6 7">NRRL NRS-1210</strain>
    </source>
</reference>
<dbReference type="InterPro" id="IPR012318">
    <property type="entry name" value="HTH_CRP"/>
</dbReference>
<accession>A0A2P7UYU9</accession>
<dbReference type="Pfam" id="PF00027">
    <property type="entry name" value="cNMP_binding"/>
    <property type="match status" value="1"/>
</dbReference>
<dbReference type="SMART" id="SM00419">
    <property type="entry name" value="HTH_CRP"/>
    <property type="match status" value="1"/>
</dbReference>
<dbReference type="GO" id="GO:0003677">
    <property type="term" value="F:DNA binding"/>
    <property type="evidence" value="ECO:0007669"/>
    <property type="project" value="UniProtKB-KW"/>
</dbReference>
<keyword evidence="2" id="KW-0238">DNA-binding</keyword>
<dbReference type="CDD" id="cd00038">
    <property type="entry name" value="CAP_ED"/>
    <property type="match status" value="1"/>
</dbReference>
<evidence type="ECO:0000256" key="3">
    <source>
        <dbReference type="ARBA" id="ARBA00023159"/>
    </source>
</evidence>
<comment type="caution">
    <text evidence="6">The sequence shown here is derived from an EMBL/GenBank/DDBJ whole genome shotgun (WGS) entry which is preliminary data.</text>
</comment>
<sequence>MQKDQIAEVLTRFPSLAELTSEEWQEEGISITTVPANFTIDEGEFLENAPLILDGLVRIFKLSSDGREVTLYRLTAGECCPLIASSILGETVYEASACVEKPSLVLNVPTKIYKKWIEKHQDFRQYIFQSFARRLIIMSNLIDDINFKSIRVRISEYLIEHTSAENDTLAITHDLLAIELGTAREVISRTLKKMEKEGLLRVARGQITDIKRSRLPTDE</sequence>
<evidence type="ECO:0000256" key="4">
    <source>
        <dbReference type="ARBA" id="ARBA00023163"/>
    </source>
</evidence>
<keyword evidence="7" id="KW-1185">Reference proteome</keyword>
<feature type="domain" description="HTH crp-type" evidence="5">
    <location>
        <begin position="148"/>
        <end position="213"/>
    </location>
</feature>
<name>A0A2P7UYU9_9BACL</name>
<dbReference type="SUPFAM" id="SSF46785">
    <property type="entry name" value="Winged helix' DNA-binding domain"/>
    <property type="match status" value="1"/>
</dbReference>
<organism evidence="6 7">
    <name type="scientific">Brevibacillus fortis</name>
    <dbReference type="NCBI Taxonomy" id="2126352"/>
    <lineage>
        <taxon>Bacteria</taxon>
        <taxon>Bacillati</taxon>
        <taxon>Bacillota</taxon>
        <taxon>Bacilli</taxon>
        <taxon>Bacillales</taxon>
        <taxon>Paenibacillaceae</taxon>
        <taxon>Brevibacillus</taxon>
    </lineage>
</organism>
<dbReference type="GO" id="GO:0006355">
    <property type="term" value="P:regulation of DNA-templated transcription"/>
    <property type="evidence" value="ECO:0007669"/>
    <property type="project" value="InterPro"/>
</dbReference>
<evidence type="ECO:0000259" key="5">
    <source>
        <dbReference type="PROSITE" id="PS51063"/>
    </source>
</evidence>
<dbReference type="InterPro" id="IPR018490">
    <property type="entry name" value="cNMP-bd_dom_sf"/>
</dbReference>
<proteinExistence type="predicted"/>
<dbReference type="InterPro" id="IPR036388">
    <property type="entry name" value="WH-like_DNA-bd_sf"/>
</dbReference>
<dbReference type="Pfam" id="PF13545">
    <property type="entry name" value="HTH_Crp_2"/>
    <property type="match status" value="1"/>
</dbReference>
<dbReference type="EMBL" id="PXZM01000035">
    <property type="protein sequence ID" value="PSJ92145.1"/>
    <property type="molecule type" value="Genomic_DNA"/>
</dbReference>
<dbReference type="Proteomes" id="UP000240419">
    <property type="component" value="Unassembled WGS sequence"/>
</dbReference>
<dbReference type="InterPro" id="IPR036390">
    <property type="entry name" value="WH_DNA-bd_sf"/>
</dbReference>
<evidence type="ECO:0000256" key="1">
    <source>
        <dbReference type="ARBA" id="ARBA00023015"/>
    </source>
</evidence>
<keyword evidence="1" id="KW-0805">Transcription regulation</keyword>
<dbReference type="InterPro" id="IPR000595">
    <property type="entry name" value="cNMP-bd_dom"/>
</dbReference>
<keyword evidence="4" id="KW-0804">Transcription</keyword>
<dbReference type="OrthoDB" id="9776746at2"/>
<dbReference type="Gene3D" id="2.60.120.10">
    <property type="entry name" value="Jelly Rolls"/>
    <property type="match status" value="1"/>
</dbReference>
<gene>
    <name evidence="6" type="ORF">C7R93_20425</name>
</gene>